<dbReference type="InterPro" id="IPR036390">
    <property type="entry name" value="WH_DNA-bd_sf"/>
</dbReference>
<sequence>MAARVLQLAKLISDSAATIDKACTENGTSVPDLDAPFDPRGEMFRSHAGVSVAVNTAISAANQLLATLRPAPSSILQTSSGFVHSTSLRVAFEANVSTIIKEAGGDGLHVDEIAAKAKIDPKKLVRILRFLATHHVFLETQPDVFANNRLSSLLDIGKPLSELHSVNKFEGTSGLQALLARILDESAKARSYTWETLHDPKSAFSEEPGDSPFCTFIGKREPYWDWLEEPEQAPQLAALGVGMGVMDSMLAGGAILKGFDFKSLTENDLIVDVGGGVGNAVLPIAQANPSVRIIVQDRAAVIEDGIQHWKQKLPAALDSGRVTFQPSDFFAPQSVKGPSVFFVRHILHNWSDKYVGQILSNLRAAASPHTKLLIMDSIMHYVCRDPAGEEGTVPGWESMRNDAPPPLLPNWGMAGAQTYASDLQMMAMHNAQERTLLHLSKLLKGAGWRLIRVHPDPSHLNPQVEAVPI</sequence>
<feature type="domain" description="O-methyltransferase C-terminal" evidence="4">
    <location>
        <begin position="247"/>
        <end position="383"/>
    </location>
</feature>
<organism evidence="6 7">
    <name type="scientific">Calocera viscosa (strain TUFC12733)</name>
    <dbReference type="NCBI Taxonomy" id="1330018"/>
    <lineage>
        <taxon>Eukaryota</taxon>
        <taxon>Fungi</taxon>
        <taxon>Dikarya</taxon>
        <taxon>Basidiomycota</taxon>
        <taxon>Agaricomycotina</taxon>
        <taxon>Dacrymycetes</taxon>
        <taxon>Dacrymycetales</taxon>
        <taxon>Dacrymycetaceae</taxon>
        <taxon>Calocera</taxon>
    </lineage>
</organism>
<dbReference type="PANTHER" id="PTHR43712:SF2">
    <property type="entry name" value="O-METHYLTRANSFERASE CICE"/>
    <property type="match status" value="1"/>
</dbReference>
<accession>A0A167JTV7</accession>
<evidence type="ECO:0000256" key="2">
    <source>
        <dbReference type="ARBA" id="ARBA00022679"/>
    </source>
</evidence>
<feature type="domain" description="O-methyltransferase dimerisation" evidence="5">
    <location>
        <begin position="77"/>
        <end position="154"/>
    </location>
</feature>
<dbReference type="InterPro" id="IPR036388">
    <property type="entry name" value="WH-like_DNA-bd_sf"/>
</dbReference>
<gene>
    <name evidence="6" type="ORF">CALVIDRAFT_518225</name>
</gene>
<keyword evidence="1 6" id="KW-0489">Methyltransferase</keyword>
<dbReference type="Pfam" id="PF00891">
    <property type="entry name" value="Methyltransf_2"/>
    <property type="match status" value="1"/>
</dbReference>
<evidence type="ECO:0000256" key="3">
    <source>
        <dbReference type="ARBA" id="ARBA00022691"/>
    </source>
</evidence>
<evidence type="ECO:0000256" key="1">
    <source>
        <dbReference type="ARBA" id="ARBA00022603"/>
    </source>
</evidence>
<evidence type="ECO:0000313" key="6">
    <source>
        <dbReference type="EMBL" id="KZO93896.1"/>
    </source>
</evidence>
<dbReference type="PROSITE" id="PS51683">
    <property type="entry name" value="SAM_OMT_II"/>
    <property type="match status" value="1"/>
</dbReference>
<dbReference type="GO" id="GO:0046983">
    <property type="term" value="F:protein dimerization activity"/>
    <property type="evidence" value="ECO:0007669"/>
    <property type="project" value="InterPro"/>
</dbReference>
<name>A0A167JTV7_CALVF</name>
<dbReference type="GO" id="GO:0032259">
    <property type="term" value="P:methylation"/>
    <property type="evidence" value="ECO:0007669"/>
    <property type="project" value="UniProtKB-KW"/>
</dbReference>
<dbReference type="OrthoDB" id="2410195at2759"/>
<dbReference type="PANTHER" id="PTHR43712">
    <property type="entry name" value="PUTATIVE (AFU_ORTHOLOGUE AFUA_4G14580)-RELATED"/>
    <property type="match status" value="1"/>
</dbReference>
<dbReference type="Proteomes" id="UP000076738">
    <property type="component" value="Unassembled WGS sequence"/>
</dbReference>
<keyword evidence="2 6" id="KW-0808">Transferase</keyword>
<dbReference type="InterPro" id="IPR029063">
    <property type="entry name" value="SAM-dependent_MTases_sf"/>
</dbReference>
<dbReference type="Gene3D" id="3.40.50.150">
    <property type="entry name" value="Vaccinia Virus protein VP39"/>
    <property type="match status" value="1"/>
</dbReference>
<evidence type="ECO:0000259" key="5">
    <source>
        <dbReference type="Pfam" id="PF08100"/>
    </source>
</evidence>
<dbReference type="Pfam" id="PF08100">
    <property type="entry name" value="Dimerisation"/>
    <property type="match status" value="1"/>
</dbReference>
<dbReference type="Gene3D" id="1.10.10.10">
    <property type="entry name" value="Winged helix-like DNA-binding domain superfamily/Winged helix DNA-binding domain"/>
    <property type="match status" value="1"/>
</dbReference>
<dbReference type="InterPro" id="IPR012967">
    <property type="entry name" value="COMT_dimerisation"/>
</dbReference>
<dbReference type="AlphaFoldDB" id="A0A167JTV7"/>
<keyword evidence="3" id="KW-0949">S-adenosyl-L-methionine</keyword>
<dbReference type="SUPFAM" id="SSF53335">
    <property type="entry name" value="S-adenosyl-L-methionine-dependent methyltransferases"/>
    <property type="match status" value="1"/>
</dbReference>
<dbReference type="SUPFAM" id="SSF46785">
    <property type="entry name" value="Winged helix' DNA-binding domain"/>
    <property type="match status" value="1"/>
</dbReference>
<dbReference type="STRING" id="1330018.A0A167JTV7"/>
<dbReference type="InterPro" id="IPR016461">
    <property type="entry name" value="COMT-like"/>
</dbReference>
<dbReference type="InterPro" id="IPR001077">
    <property type="entry name" value="COMT_C"/>
</dbReference>
<dbReference type="GO" id="GO:0008171">
    <property type="term" value="F:O-methyltransferase activity"/>
    <property type="evidence" value="ECO:0007669"/>
    <property type="project" value="InterPro"/>
</dbReference>
<evidence type="ECO:0000259" key="4">
    <source>
        <dbReference type="Pfam" id="PF00891"/>
    </source>
</evidence>
<evidence type="ECO:0000313" key="7">
    <source>
        <dbReference type="Proteomes" id="UP000076738"/>
    </source>
</evidence>
<proteinExistence type="predicted"/>
<keyword evidence="7" id="KW-1185">Reference proteome</keyword>
<dbReference type="EMBL" id="KV417298">
    <property type="protein sequence ID" value="KZO93896.1"/>
    <property type="molecule type" value="Genomic_DNA"/>
</dbReference>
<protein>
    <submittedName>
        <fullName evidence="6">S-adenosyl-L-methionine-dependent methyltransferase</fullName>
    </submittedName>
</protein>
<reference evidence="6 7" key="1">
    <citation type="journal article" date="2016" name="Mol. Biol. Evol.">
        <title>Comparative Genomics of Early-Diverging Mushroom-Forming Fungi Provides Insights into the Origins of Lignocellulose Decay Capabilities.</title>
        <authorList>
            <person name="Nagy L.G."/>
            <person name="Riley R."/>
            <person name="Tritt A."/>
            <person name="Adam C."/>
            <person name="Daum C."/>
            <person name="Floudas D."/>
            <person name="Sun H."/>
            <person name="Yadav J.S."/>
            <person name="Pangilinan J."/>
            <person name="Larsson K.H."/>
            <person name="Matsuura K."/>
            <person name="Barry K."/>
            <person name="Labutti K."/>
            <person name="Kuo R."/>
            <person name="Ohm R.A."/>
            <person name="Bhattacharya S.S."/>
            <person name="Shirouzu T."/>
            <person name="Yoshinaga Y."/>
            <person name="Martin F.M."/>
            <person name="Grigoriev I.V."/>
            <person name="Hibbett D.S."/>
        </authorList>
    </citation>
    <scope>NUCLEOTIDE SEQUENCE [LARGE SCALE GENOMIC DNA]</scope>
    <source>
        <strain evidence="6 7">TUFC12733</strain>
    </source>
</reference>